<dbReference type="InterPro" id="IPR000626">
    <property type="entry name" value="Ubiquitin-like_dom"/>
</dbReference>
<evidence type="ECO:0000256" key="1">
    <source>
        <dbReference type="ARBA" id="ARBA00004496"/>
    </source>
</evidence>
<keyword evidence="8" id="KW-1185">Reference proteome</keyword>
<evidence type="ECO:0000256" key="5">
    <source>
        <dbReference type="SAM" id="MobiDB-lite"/>
    </source>
</evidence>
<dbReference type="PANTHER" id="PTHR18916:SF85">
    <property type="entry name" value="TUBULIN-FOLDING COFACTOR B"/>
    <property type="match status" value="1"/>
</dbReference>
<feature type="domain" description="CAP-Gly" evidence="6">
    <location>
        <begin position="214"/>
        <end position="256"/>
    </location>
</feature>
<name>A0ABY8U2M0_TETOB</name>
<dbReference type="PROSITE" id="PS50245">
    <property type="entry name" value="CAP_GLY_2"/>
    <property type="match status" value="1"/>
</dbReference>
<accession>A0ABY8U2M0</accession>
<dbReference type="EMBL" id="CP126212">
    <property type="protein sequence ID" value="WIA14691.1"/>
    <property type="molecule type" value="Genomic_DNA"/>
</dbReference>
<dbReference type="SUPFAM" id="SSF74924">
    <property type="entry name" value="Cap-Gly domain"/>
    <property type="match status" value="1"/>
</dbReference>
<dbReference type="CDD" id="cd01789">
    <property type="entry name" value="Ubl_TBCB"/>
    <property type="match status" value="1"/>
</dbReference>
<dbReference type="Gene3D" id="3.10.20.90">
    <property type="entry name" value="Phosphatidylinositol 3-kinase Catalytic Subunit, Chain A, domain 1"/>
    <property type="match status" value="1"/>
</dbReference>
<sequence>MAAAYAPPTTISALKEYVSGSSTMQQSAESTVQLFITHNHLKARFPEIRLDQHMTVDAVKAKINSMTGTSVLSMTLHLQDEAGRLVDVLQEGSRKLGYYSPRDGWRLHVIDTDDSSLSAQGWLEDVSKVTKYVMSEEDYSSRDNTYRKFKEDKLRQDPTWTLEKEMCMRRGQPYTPPAQLGPDYMAAEAGSLSAGQRCCVEPGERRGEIKYVGRVEGLGEGFWVGVAFDEPLGKNDGSAKGKRYFSCPPGHGGFVRPDKVTAGDFPPVDEFASSDLGSEDEI</sequence>
<evidence type="ECO:0000256" key="2">
    <source>
        <dbReference type="ARBA" id="ARBA00022490"/>
    </source>
</evidence>
<evidence type="ECO:0000313" key="8">
    <source>
        <dbReference type="Proteomes" id="UP001244341"/>
    </source>
</evidence>
<gene>
    <name evidence="7" type="ORF">OEZ85_003189</name>
</gene>
<dbReference type="InterPro" id="IPR045172">
    <property type="entry name" value="TBCB_Ubl"/>
</dbReference>
<dbReference type="InterPro" id="IPR036859">
    <property type="entry name" value="CAP-Gly_dom_sf"/>
</dbReference>
<evidence type="ECO:0000259" key="6">
    <source>
        <dbReference type="PROSITE" id="PS50245"/>
    </source>
</evidence>
<dbReference type="InterPro" id="IPR000938">
    <property type="entry name" value="CAP-Gly_domain"/>
</dbReference>
<dbReference type="InterPro" id="IPR029071">
    <property type="entry name" value="Ubiquitin-like_domsf"/>
</dbReference>
<comment type="subcellular location">
    <subcellularLocation>
        <location evidence="1">Cytoplasm</location>
    </subcellularLocation>
</comment>
<dbReference type="Pfam" id="PF14560">
    <property type="entry name" value="Ubiquitin_2"/>
    <property type="match status" value="1"/>
</dbReference>
<organism evidence="7 8">
    <name type="scientific">Tetradesmus obliquus</name>
    <name type="common">Green alga</name>
    <name type="synonym">Acutodesmus obliquus</name>
    <dbReference type="NCBI Taxonomy" id="3088"/>
    <lineage>
        <taxon>Eukaryota</taxon>
        <taxon>Viridiplantae</taxon>
        <taxon>Chlorophyta</taxon>
        <taxon>core chlorophytes</taxon>
        <taxon>Chlorophyceae</taxon>
        <taxon>CS clade</taxon>
        <taxon>Sphaeropleales</taxon>
        <taxon>Scenedesmaceae</taxon>
        <taxon>Tetradesmus</taxon>
    </lineage>
</organism>
<keyword evidence="2" id="KW-0963">Cytoplasm</keyword>
<dbReference type="Pfam" id="PF01302">
    <property type="entry name" value="CAP_GLY"/>
    <property type="match status" value="1"/>
</dbReference>
<comment type="similarity">
    <text evidence="4">Belongs to the TBCB family.</text>
</comment>
<keyword evidence="3" id="KW-0143">Chaperone</keyword>
<evidence type="ECO:0000256" key="4">
    <source>
        <dbReference type="ARBA" id="ARBA00025779"/>
    </source>
</evidence>
<dbReference type="PROSITE" id="PS00845">
    <property type="entry name" value="CAP_GLY_1"/>
    <property type="match status" value="1"/>
</dbReference>
<feature type="region of interest" description="Disordered" evidence="5">
    <location>
        <begin position="258"/>
        <end position="282"/>
    </location>
</feature>
<dbReference type="SUPFAM" id="SSF54236">
    <property type="entry name" value="Ubiquitin-like"/>
    <property type="match status" value="1"/>
</dbReference>
<evidence type="ECO:0000313" key="7">
    <source>
        <dbReference type="EMBL" id="WIA14691.1"/>
    </source>
</evidence>
<dbReference type="SMART" id="SM01052">
    <property type="entry name" value="CAP_GLY"/>
    <property type="match status" value="1"/>
</dbReference>
<dbReference type="PANTHER" id="PTHR18916">
    <property type="entry name" value="DYNACTIN 1-RELATED MICROTUBULE-BINDING"/>
    <property type="match status" value="1"/>
</dbReference>
<evidence type="ECO:0000256" key="3">
    <source>
        <dbReference type="ARBA" id="ARBA00023186"/>
    </source>
</evidence>
<protein>
    <recommendedName>
        <fullName evidence="6">CAP-Gly domain-containing protein</fullName>
    </recommendedName>
</protein>
<dbReference type="Gene3D" id="2.30.30.190">
    <property type="entry name" value="CAP Gly-rich-like domain"/>
    <property type="match status" value="1"/>
</dbReference>
<reference evidence="7 8" key="1">
    <citation type="submission" date="2023-05" db="EMBL/GenBank/DDBJ databases">
        <title>A 100% complete, gapless, phased diploid assembly of the Scenedesmus obliquus UTEX 3031 genome.</title>
        <authorList>
            <person name="Biondi T.C."/>
            <person name="Hanschen E.R."/>
            <person name="Kwon T."/>
            <person name="Eng W."/>
            <person name="Kruse C.P.S."/>
            <person name="Koehler S.I."/>
            <person name="Kunde Y."/>
            <person name="Gleasner C.D."/>
            <person name="You Mak K.T."/>
            <person name="Polle J."/>
            <person name="Hovde B.T."/>
            <person name="Starkenburg S.R."/>
        </authorList>
    </citation>
    <scope>NUCLEOTIDE SEQUENCE [LARGE SCALE GENOMIC DNA]</scope>
    <source>
        <strain evidence="7 8">DOE0152z</strain>
    </source>
</reference>
<proteinExistence type="inferred from homology"/>
<dbReference type="Proteomes" id="UP001244341">
    <property type="component" value="Chromosome 5b"/>
</dbReference>